<dbReference type="InterPro" id="IPR008407">
    <property type="entry name" value="Brnchd-chn_aa_trnsp_AzlD"/>
</dbReference>
<dbReference type="Pfam" id="PF05437">
    <property type="entry name" value="AzlD"/>
    <property type="match status" value="1"/>
</dbReference>
<dbReference type="STRING" id="349095.SAMN05660299_02011"/>
<protein>
    <submittedName>
        <fullName evidence="2">Branched-chain amino acid transport protein AzlD</fullName>
    </submittedName>
</protein>
<reference evidence="2 3" key="1">
    <citation type="submission" date="2016-10" db="EMBL/GenBank/DDBJ databases">
        <authorList>
            <person name="de Groot N.N."/>
        </authorList>
    </citation>
    <scope>NUCLEOTIDE SEQUENCE [LARGE SCALE GENOMIC DNA]</scope>
    <source>
        <strain evidence="2 3">DSM 16981</strain>
    </source>
</reference>
<keyword evidence="1" id="KW-0472">Membrane</keyword>
<dbReference type="AlphaFoldDB" id="A0A1G9Y908"/>
<evidence type="ECO:0000256" key="1">
    <source>
        <dbReference type="SAM" id="Phobius"/>
    </source>
</evidence>
<accession>A0A1G9Y908</accession>
<gene>
    <name evidence="2" type="ORF">SAMN05660299_02011</name>
</gene>
<sequence>MTIEQHIITILAVTAGTSITRFFPFFIFPENKKTPDYITYFGVVLPPAVIGLLIVYCLKDAVFTSMHGLPEVLVIFFVAALHKWKKNMFLSLTVGTILYMIWAQY</sequence>
<dbReference type="EMBL" id="FNHQ01000021">
    <property type="protein sequence ID" value="SDN05025.1"/>
    <property type="molecule type" value="Genomic_DNA"/>
</dbReference>
<evidence type="ECO:0000313" key="3">
    <source>
        <dbReference type="Proteomes" id="UP000199309"/>
    </source>
</evidence>
<name>A0A1G9Y908_9FIRM</name>
<feature type="transmembrane region" description="Helical" evidence="1">
    <location>
        <begin position="88"/>
        <end position="104"/>
    </location>
</feature>
<proteinExistence type="predicted"/>
<keyword evidence="3" id="KW-1185">Reference proteome</keyword>
<dbReference type="OrthoDB" id="308265at2"/>
<dbReference type="Proteomes" id="UP000199309">
    <property type="component" value="Unassembled WGS sequence"/>
</dbReference>
<feature type="transmembrane region" description="Helical" evidence="1">
    <location>
        <begin position="6"/>
        <end position="28"/>
    </location>
</feature>
<keyword evidence="1" id="KW-0812">Transmembrane</keyword>
<feature type="transmembrane region" description="Helical" evidence="1">
    <location>
        <begin position="37"/>
        <end position="56"/>
    </location>
</feature>
<dbReference type="RefSeq" id="WP_091651360.1">
    <property type="nucleotide sequence ID" value="NZ_FNHQ01000021.1"/>
</dbReference>
<keyword evidence="1" id="KW-1133">Transmembrane helix</keyword>
<dbReference type="PIRSF" id="PIRSF003203">
    <property type="entry name" value="AzlD"/>
    <property type="match status" value="1"/>
</dbReference>
<organism evidence="2 3">
    <name type="scientific">Megasphaera paucivorans</name>
    <dbReference type="NCBI Taxonomy" id="349095"/>
    <lineage>
        <taxon>Bacteria</taxon>
        <taxon>Bacillati</taxon>
        <taxon>Bacillota</taxon>
        <taxon>Negativicutes</taxon>
        <taxon>Veillonellales</taxon>
        <taxon>Veillonellaceae</taxon>
        <taxon>Megasphaera</taxon>
    </lineage>
</organism>
<evidence type="ECO:0000313" key="2">
    <source>
        <dbReference type="EMBL" id="SDN05025.1"/>
    </source>
</evidence>